<dbReference type="AlphaFoldDB" id="A0A5B7DB06"/>
<feature type="region of interest" description="Disordered" evidence="1">
    <location>
        <begin position="1"/>
        <end position="50"/>
    </location>
</feature>
<accession>A0A5B7DB06</accession>
<sequence length="102" mass="10854">MKARQQQQQQQQQQQNPPRASSLVNQGDVSEARTGVHAASPAPVSVTSAGSTGCTRLLLRLSPLATTASLPLAKVIVARGVAVMPRTEPAVPAARFRPRQNY</sequence>
<feature type="compositionally biased region" description="Low complexity" evidence="1">
    <location>
        <begin position="38"/>
        <end position="50"/>
    </location>
</feature>
<feature type="compositionally biased region" description="Polar residues" evidence="1">
    <location>
        <begin position="16"/>
        <end position="28"/>
    </location>
</feature>
<feature type="compositionally biased region" description="Low complexity" evidence="1">
    <location>
        <begin position="1"/>
        <end position="15"/>
    </location>
</feature>
<gene>
    <name evidence="2" type="ORF">E2C01_011406</name>
</gene>
<comment type="caution">
    <text evidence="2">The sequence shown here is derived from an EMBL/GenBank/DDBJ whole genome shotgun (WGS) entry which is preliminary data.</text>
</comment>
<reference evidence="2 3" key="1">
    <citation type="submission" date="2019-05" db="EMBL/GenBank/DDBJ databases">
        <title>Another draft genome of Portunus trituberculatus and its Hox gene families provides insights of decapod evolution.</title>
        <authorList>
            <person name="Jeong J.-H."/>
            <person name="Song I."/>
            <person name="Kim S."/>
            <person name="Choi T."/>
            <person name="Kim D."/>
            <person name="Ryu S."/>
            <person name="Kim W."/>
        </authorList>
    </citation>
    <scope>NUCLEOTIDE SEQUENCE [LARGE SCALE GENOMIC DNA]</scope>
    <source>
        <tissue evidence="2">Muscle</tissue>
    </source>
</reference>
<dbReference type="EMBL" id="VSRR010000687">
    <property type="protein sequence ID" value="MPC18520.1"/>
    <property type="molecule type" value="Genomic_DNA"/>
</dbReference>
<proteinExistence type="predicted"/>
<evidence type="ECO:0000256" key="1">
    <source>
        <dbReference type="SAM" id="MobiDB-lite"/>
    </source>
</evidence>
<organism evidence="2 3">
    <name type="scientific">Portunus trituberculatus</name>
    <name type="common">Swimming crab</name>
    <name type="synonym">Neptunus trituberculatus</name>
    <dbReference type="NCBI Taxonomy" id="210409"/>
    <lineage>
        <taxon>Eukaryota</taxon>
        <taxon>Metazoa</taxon>
        <taxon>Ecdysozoa</taxon>
        <taxon>Arthropoda</taxon>
        <taxon>Crustacea</taxon>
        <taxon>Multicrustacea</taxon>
        <taxon>Malacostraca</taxon>
        <taxon>Eumalacostraca</taxon>
        <taxon>Eucarida</taxon>
        <taxon>Decapoda</taxon>
        <taxon>Pleocyemata</taxon>
        <taxon>Brachyura</taxon>
        <taxon>Eubrachyura</taxon>
        <taxon>Portunoidea</taxon>
        <taxon>Portunidae</taxon>
        <taxon>Portuninae</taxon>
        <taxon>Portunus</taxon>
    </lineage>
</organism>
<name>A0A5B7DB06_PORTR</name>
<evidence type="ECO:0000313" key="3">
    <source>
        <dbReference type="Proteomes" id="UP000324222"/>
    </source>
</evidence>
<protein>
    <submittedName>
        <fullName evidence="2">Uncharacterized protein</fullName>
    </submittedName>
</protein>
<keyword evidence="3" id="KW-1185">Reference proteome</keyword>
<dbReference type="Proteomes" id="UP000324222">
    <property type="component" value="Unassembled WGS sequence"/>
</dbReference>
<evidence type="ECO:0000313" key="2">
    <source>
        <dbReference type="EMBL" id="MPC18520.1"/>
    </source>
</evidence>